<evidence type="ECO:0000313" key="1">
    <source>
        <dbReference type="EMBL" id="MFD1538306.1"/>
    </source>
</evidence>
<accession>A0ABW4G7H6</accession>
<sequence length="123" mass="14038">MDVLLELWSPEHTARAVLRDDLPAVYRELSGDQSPTLTWNDGGDDQVLIVSVADDFSTVSMLNDRTWYYLETSPEEELVEIDLGGDDAYVPKGVLVPREVGLDVLLRADDFPYLLTEYMWREQ</sequence>
<protein>
    <submittedName>
        <fullName evidence="1">Uncharacterized protein</fullName>
    </submittedName>
</protein>
<organism evidence="1 2">
    <name type="scientific">Nonomuraea guangzhouensis</name>
    <dbReference type="NCBI Taxonomy" id="1291555"/>
    <lineage>
        <taxon>Bacteria</taxon>
        <taxon>Bacillati</taxon>
        <taxon>Actinomycetota</taxon>
        <taxon>Actinomycetes</taxon>
        <taxon>Streptosporangiales</taxon>
        <taxon>Streptosporangiaceae</taxon>
        <taxon>Nonomuraea</taxon>
    </lineage>
</organism>
<dbReference type="Proteomes" id="UP001597097">
    <property type="component" value="Unassembled WGS sequence"/>
</dbReference>
<dbReference type="EMBL" id="JBHUCM010000013">
    <property type="protein sequence ID" value="MFD1538306.1"/>
    <property type="molecule type" value="Genomic_DNA"/>
</dbReference>
<keyword evidence="2" id="KW-1185">Reference proteome</keyword>
<dbReference type="RefSeq" id="WP_219533312.1">
    <property type="nucleotide sequence ID" value="NZ_JAHKRM010000017.1"/>
</dbReference>
<comment type="caution">
    <text evidence="1">The sequence shown here is derived from an EMBL/GenBank/DDBJ whole genome shotgun (WGS) entry which is preliminary data.</text>
</comment>
<evidence type="ECO:0000313" key="2">
    <source>
        <dbReference type="Proteomes" id="UP001597097"/>
    </source>
</evidence>
<reference evidence="2" key="1">
    <citation type="journal article" date="2019" name="Int. J. Syst. Evol. Microbiol.">
        <title>The Global Catalogue of Microorganisms (GCM) 10K type strain sequencing project: providing services to taxonomists for standard genome sequencing and annotation.</title>
        <authorList>
            <consortium name="The Broad Institute Genomics Platform"/>
            <consortium name="The Broad Institute Genome Sequencing Center for Infectious Disease"/>
            <person name="Wu L."/>
            <person name="Ma J."/>
        </authorList>
    </citation>
    <scope>NUCLEOTIDE SEQUENCE [LARGE SCALE GENOMIC DNA]</scope>
    <source>
        <strain evidence="2">CGMCC 1.15399</strain>
    </source>
</reference>
<name>A0ABW4G7H6_9ACTN</name>
<gene>
    <name evidence="1" type="ORF">ACFSJ0_14730</name>
</gene>
<proteinExistence type="predicted"/>